<comment type="similarity">
    <text evidence="1 2">Belongs to the phD/YefM antitoxin family.</text>
</comment>
<dbReference type="Gene3D" id="3.40.1620.10">
    <property type="entry name" value="YefM-like domain"/>
    <property type="match status" value="1"/>
</dbReference>
<comment type="function">
    <text evidence="2">Antitoxin component of a type II toxin-antitoxin (TA) system.</text>
</comment>
<proteinExistence type="inferred from homology"/>
<dbReference type="NCBIfam" id="TIGR01552">
    <property type="entry name" value="phd_fam"/>
    <property type="match status" value="1"/>
</dbReference>
<dbReference type="PATRIC" id="fig|1789004.3.peg.2501"/>
<dbReference type="AlphaFoldDB" id="A0A149VV68"/>
<evidence type="ECO:0000256" key="2">
    <source>
        <dbReference type="RuleBase" id="RU362080"/>
    </source>
</evidence>
<gene>
    <name evidence="3" type="ORF">FEMY_23660</name>
</gene>
<protein>
    <recommendedName>
        <fullName evidence="2">Antitoxin</fullName>
    </recommendedName>
</protein>
<evidence type="ECO:0000313" key="3">
    <source>
        <dbReference type="EMBL" id="KXW57110.1"/>
    </source>
</evidence>
<reference evidence="3 4" key="1">
    <citation type="submission" date="2016-01" db="EMBL/GenBank/DDBJ databases">
        <title>Genome sequence of the acidophilic iron oxidising Ferrovum strain Z-31.</title>
        <authorList>
            <person name="Poehlein A."/>
            <person name="Ullrich S.R."/>
            <person name="Schloemann M."/>
            <person name="Muehling M."/>
            <person name="Daniel R."/>
        </authorList>
    </citation>
    <scope>NUCLEOTIDE SEQUENCE [LARGE SCALE GENOMIC DNA]</scope>
    <source>
        <strain evidence="3 4">Z-31</strain>
    </source>
</reference>
<dbReference type="SUPFAM" id="SSF143120">
    <property type="entry name" value="YefM-like"/>
    <property type="match status" value="1"/>
</dbReference>
<sequence>MITVTSVEAQNRFGQLLDTVQREPVVITRHGRTAAFIVSPQDMQDLQVLQTARRNRQAAVAAFEDYFAMADTTLAPAARTLTDEEVLNLVKESRE</sequence>
<comment type="caution">
    <text evidence="3">The sequence shown here is derived from an EMBL/GenBank/DDBJ whole genome shotgun (WGS) entry which is preliminary data.</text>
</comment>
<organism evidence="3 4">
    <name type="scientific">Ferrovum myxofaciens</name>
    <dbReference type="NCBI Taxonomy" id="416213"/>
    <lineage>
        <taxon>Bacteria</taxon>
        <taxon>Pseudomonadati</taxon>
        <taxon>Pseudomonadota</taxon>
        <taxon>Betaproteobacteria</taxon>
        <taxon>Ferrovales</taxon>
        <taxon>Ferrovaceae</taxon>
        <taxon>Ferrovum</taxon>
    </lineage>
</organism>
<dbReference type="Pfam" id="PF02604">
    <property type="entry name" value="PhdYeFM_antitox"/>
    <property type="match status" value="1"/>
</dbReference>
<dbReference type="InterPro" id="IPR006442">
    <property type="entry name" value="Antitoxin_Phd/YefM"/>
</dbReference>
<dbReference type="EMBL" id="LRRD01000120">
    <property type="protein sequence ID" value="KXW57110.1"/>
    <property type="molecule type" value="Genomic_DNA"/>
</dbReference>
<dbReference type="Proteomes" id="UP000075653">
    <property type="component" value="Unassembled WGS sequence"/>
</dbReference>
<keyword evidence="4" id="KW-1185">Reference proteome</keyword>
<evidence type="ECO:0000256" key="1">
    <source>
        <dbReference type="ARBA" id="ARBA00009981"/>
    </source>
</evidence>
<dbReference type="RefSeq" id="WP_062188617.1">
    <property type="nucleotide sequence ID" value="NZ_LRRD01000120.1"/>
</dbReference>
<accession>A0A149VV68</accession>
<name>A0A149VV68_9PROT</name>
<evidence type="ECO:0000313" key="4">
    <source>
        <dbReference type="Proteomes" id="UP000075653"/>
    </source>
</evidence>
<dbReference type="InterPro" id="IPR036165">
    <property type="entry name" value="YefM-like_sf"/>
</dbReference>